<keyword evidence="7 10" id="KW-0503">Monooxygenase</keyword>
<comment type="similarity">
    <text evidence="2">Belongs to the nitronate monooxygenase family. NMO class I subfamily.</text>
</comment>
<keyword evidence="6" id="KW-0560">Oxidoreductase</keyword>
<evidence type="ECO:0000256" key="3">
    <source>
        <dbReference type="ARBA" id="ARBA00022575"/>
    </source>
</evidence>
<evidence type="ECO:0000313" key="10">
    <source>
        <dbReference type="EMBL" id="TWI38141.1"/>
    </source>
</evidence>
<proteinExistence type="inferred from homology"/>
<sequence length="347" mass="35644">MNQRAFDLAELAVPVIQAPMAGIATPRLAAEVSRAGGLGSLGLGASTAAQAAQMMTETEALLGSRRYGVNFFCHQPARRDAGVERGWIDYLASGFAAQGAAAPTGLTEIYQSFLTDDAMLAAVLAARPAVISFHFGLPDATRIAALRETGALLLASATSRAEAAAIARAGLDGIIAQGWQAGGHRGLFDPEGADDRLTTADLFAALLEQPLPVIPAGAIMDGAEAAVFLKAGAPAVQMGTAFLACPESQASTLHREGLSSRESVMTRAISGRPARALRNHLSDLGQAAGAAQVPDYPLPYDLSKQLNALAGGTDYAAHWAGAGAARARAMPAAELVATLAQEIAAHR</sequence>
<organism evidence="10 11">
    <name type="scientific">Paracoccus sulfuroxidans</name>
    <dbReference type="NCBI Taxonomy" id="384678"/>
    <lineage>
        <taxon>Bacteria</taxon>
        <taxon>Pseudomonadati</taxon>
        <taxon>Pseudomonadota</taxon>
        <taxon>Alphaproteobacteria</taxon>
        <taxon>Rhodobacterales</taxon>
        <taxon>Paracoccaceae</taxon>
        <taxon>Paracoccus</taxon>
    </lineage>
</organism>
<keyword evidence="11" id="KW-1185">Reference proteome</keyword>
<dbReference type="PANTHER" id="PTHR42747">
    <property type="entry name" value="NITRONATE MONOOXYGENASE-RELATED"/>
    <property type="match status" value="1"/>
</dbReference>
<protein>
    <recommendedName>
        <fullName evidence="8">Propionate 3-nitronate monooxygenase</fullName>
    </recommendedName>
</protein>
<gene>
    <name evidence="10" type="ORF">IQ24_00275</name>
</gene>
<evidence type="ECO:0000313" key="11">
    <source>
        <dbReference type="Proteomes" id="UP000316225"/>
    </source>
</evidence>
<name>A0A562P1C5_9RHOB</name>
<evidence type="ECO:0000256" key="7">
    <source>
        <dbReference type="ARBA" id="ARBA00023033"/>
    </source>
</evidence>
<evidence type="ECO:0000256" key="8">
    <source>
        <dbReference type="ARBA" id="ARBA00031155"/>
    </source>
</evidence>
<dbReference type="GO" id="GO:0018580">
    <property type="term" value="F:nitronate monooxygenase activity"/>
    <property type="evidence" value="ECO:0007669"/>
    <property type="project" value="InterPro"/>
</dbReference>
<keyword evidence="5" id="KW-0288">FMN</keyword>
<evidence type="ECO:0000256" key="4">
    <source>
        <dbReference type="ARBA" id="ARBA00022630"/>
    </source>
</evidence>
<dbReference type="AlphaFoldDB" id="A0A562P1C5"/>
<dbReference type="InterPro" id="IPR013785">
    <property type="entry name" value="Aldolase_TIM"/>
</dbReference>
<keyword evidence="4" id="KW-0285">Flavoprotein</keyword>
<dbReference type="Gene3D" id="3.20.20.70">
    <property type="entry name" value="Aldolase class I"/>
    <property type="match status" value="1"/>
</dbReference>
<comment type="caution">
    <text evidence="10">The sequence shown here is derived from an EMBL/GenBank/DDBJ whole genome shotgun (WGS) entry which is preliminary data.</text>
</comment>
<dbReference type="InterPro" id="IPR004136">
    <property type="entry name" value="NMO"/>
</dbReference>
<evidence type="ECO:0000256" key="6">
    <source>
        <dbReference type="ARBA" id="ARBA00023002"/>
    </source>
</evidence>
<evidence type="ECO:0000256" key="1">
    <source>
        <dbReference type="ARBA" id="ARBA00001917"/>
    </source>
</evidence>
<evidence type="ECO:0000256" key="2">
    <source>
        <dbReference type="ARBA" id="ARBA00009881"/>
    </source>
</evidence>
<reference evidence="10 11" key="1">
    <citation type="journal article" date="2015" name="Stand. Genomic Sci.">
        <title>Genomic Encyclopedia of Bacterial and Archaeal Type Strains, Phase III: the genomes of soil and plant-associated and newly described type strains.</title>
        <authorList>
            <person name="Whitman W.B."/>
            <person name="Woyke T."/>
            <person name="Klenk H.P."/>
            <person name="Zhou Y."/>
            <person name="Lilburn T.G."/>
            <person name="Beck B.J."/>
            <person name="De Vos P."/>
            <person name="Vandamme P."/>
            <person name="Eisen J.A."/>
            <person name="Garrity G."/>
            <person name="Hugenholtz P."/>
            <person name="Kyrpides N.C."/>
        </authorList>
    </citation>
    <scope>NUCLEOTIDE SEQUENCE [LARGE SCALE GENOMIC DNA]</scope>
    <source>
        <strain evidence="10 11">CGMCC 1.5364</strain>
    </source>
</reference>
<evidence type="ECO:0000256" key="5">
    <source>
        <dbReference type="ARBA" id="ARBA00022643"/>
    </source>
</evidence>
<dbReference type="Proteomes" id="UP000316225">
    <property type="component" value="Unassembled WGS sequence"/>
</dbReference>
<comment type="catalytic activity">
    <reaction evidence="9">
        <text>3 propionate 3-nitronate + 3 O2 + H2O = 3 3-oxopropanoate + 2 nitrate + nitrite + H2O2 + 3 H(+)</text>
        <dbReference type="Rhea" id="RHEA:57332"/>
        <dbReference type="ChEBI" id="CHEBI:15377"/>
        <dbReference type="ChEBI" id="CHEBI:15378"/>
        <dbReference type="ChEBI" id="CHEBI:15379"/>
        <dbReference type="ChEBI" id="CHEBI:16240"/>
        <dbReference type="ChEBI" id="CHEBI:16301"/>
        <dbReference type="ChEBI" id="CHEBI:17632"/>
        <dbReference type="ChEBI" id="CHEBI:33190"/>
        <dbReference type="ChEBI" id="CHEBI:136067"/>
    </reaction>
</comment>
<accession>A0A562P1C5</accession>
<dbReference type="SUPFAM" id="SSF51412">
    <property type="entry name" value="Inosine monophosphate dehydrogenase (IMPDH)"/>
    <property type="match status" value="1"/>
</dbReference>
<evidence type="ECO:0000256" key="9">
    <source>
        <dbReference type="ARBA" id="ARBA00049401"/>
    </source>
</evidence>
<dbReference type="CDD" id="cd04730">
    <property type="entry name" value="NPD_like"/>
    <property type="match status" value="1"/>
</dbReference>
<dbReference type="RefSeq" id="WP_145395917.1">
    <property type="nucleotide sequence ID" value="NZ_VLKU01000001.1"/>
</dbReference>
<dbReference type="EMBL" id="VLKU01000001">
    <property type="protein sequence ID" value="TWI38141.1"/>
    <property type="molecule type" value="Genomic_DNA"/>
</dbReference>
<dbReference type="Pfam" id="PF03060">
    <property type="entry name" value="NMO"/>
    <property type="match status" value="1"/>
</dbReference>
<dbReference type="OrthoDB" id="9778912at2"/>
<comment type="cofactor">
    <cofactor evidence="1">
        <name>FMN</name>
        <dbReference type="ChEBI" id="CHEBI:58210"/>
    </cofactor>
</comment>
<keyword evidence="3" id="KW-0216">Detoxification</keyword>
<dbReference type="GO" id="GO:0009636">
    <property type="term" value="P:response to toxic substance"/>
    <property type="evidence" value="ECO:0007669"/>
    <property type="project" value="UniProtKB-KW"/>
</dbReference>
<dbReference type="PANTHER" id="PTHR42747:SF3">
    <property type="entry name" value="NITRONATE MONOOXYGENASE-RELATED"/>
    <property type="match status" value="1"/>
</dbReference>